<dbReference type="Proteomes" id="UP001140091">
    <property type="component" value="Unassembled WGS sequence"/>
</dbReference>
<accession>A0A9W8JB46</accession>
<dbReference type="OrthoDB" id="3011922at2759"/>
<keyword evidence="2" id="KW-1185">Reference proteome</keyword>
<protein>
    <submittedName>
        <fullName evidence="1">Uncharacterized protein</fullName>
    </submittedName>
</protein>
<proteinExistence type="predicted"/>
<organism evidence="1 2">
    <name type="scientific">Candolleomyces eurysporus</name>
    <dbReference type="NCBI Taxonomy" id="2828524"/>
    <lineage>
        <taxon>Eukaryota</taxon>
        <taxon>Fungi</taxon>
        <taxon>Dikarya</taxon>
        <taxon>Basidiomycota</taxon>
        <taxon>Agaricomycotina</taxon>
        <taxon>Agaricomycetes</taxon>
        <taxon>Agaricomycetidae</taxon>
        <taxon>Agaricales</taxon>
        <taxon>Agaricineae</taxon>
        <taxon>Psathyrellaceae</taxon>
        <taxon>Candolleomyces</taxon>
    </lineage>
</organism>
<feature type="non-terminal residue" evidence="1">
    <location>
        <position position="333"/>
    </location>
</feature>
<comment type="caution">
    <text evidence="1">The sequence shown here is derived from an EMBL/GenBank/DDBJ whole genome shotgun (WGS) entry which is preliminary data.</text>
</comment>
<dbReference type="AlphaFoldDB" id="A0A9W8JB46"/>
<evidence type="ECO:0000313" key="2">
    <source>
        <dbReference type="Proteomes" id="UP001140091"/>
    </source>
</evidence>
<gene>
    <name evidence="1" type="ORF">H1R20_g9425</name>
</gene>
<evidence type="ECO:0000313" key="1">
    <source>
        <dbReference type="EMBL" id="KAJ2927670.1"/>
    </source>
</evidence>
<reference evidence="1" key="1">
    <citation type="submission" date="2022-06" db="EMBL/GenBank/DDBJ databases">
        <title>Genome Sequence of Candolleomyces eurysporus.</title>
        <authorList>
            <person name="Buettner E."/>
        </authorList>
    </citation>
    <scope>NUCLEOTIDE SEQUENCE</scope>
    <source>
        <strain evidence="1">VTCC 930004</strain>
    </source>
</reference>
<sequence>MRSISGEPILTSPYDCLRFRVQFRYLRQLVLWNVVQSSDATSPIPGPPPVELPVLESFILLGNGPVCKQLAEVFRIPSKCHRSITVCFACDRACVSGDAVIAMWAASLFIPDDIEFTSCVLEADSNMQTLKLSPISREPIIKLNLLVTSSLRFHPPGPITFLIRASALIPPFSWLPGFALTGQDDFSFILWHFLASARKDAFSSISLLTLSFGDQTAAPHFFVPLLELMPNVGMVAATIPQVYSNPSFINIIRRQELLPKVTSLGIPLNGDTVDVTYIPQLLRHKGAIKQVVFYISPIYLAEMEHDNPDPVQAAIRDLVKDFPKGVEIEWLRN</sequence>
<name>A0A9W8JB46_9AGAR</name>
<dbReference type="EMBL" id="JANBPK010000969">
    <property type="protein sequence ID" value="KAJ2927670.1"/>
    <property type="molecule type" value="Genomic_DNA"/>
</dbReference>